<evidence type="ECO:0000256" key="8">
    <source>
        <dbReference type="ARBA" id="ARBA00022989"/>
    </source>
</evidence>
<dbReference type="SMART" id="SM00388">
    <property type="entry name" value="HisKA"/>
    <property type="match status" value="1"/>
</dbReference>
<dbReference type="PRINTS" id="PR00344">
    <property type="entry name" value="BCTRLSENSOR"/>
</dbReference>
<evidence type="ECO:0000256" key="10">
    <source>
        <dbReference type="ARBA" id="ARBA00023136"/>
    </source>
</evidence>
<dbReference type="InterPro" id="IPR036890">
    <property type="entry name" value="HATPase_C_sf"/>
</dbReference>
<dbReference type="Pfam" id="PF00512">
    <property type="entry name" value="HisKA"/>
    <property type="match status" value="1"/>
</dbReference>
<dbReference type="GO" id="GO:0000155">
    <property type="term" value="F:phosphorelay sensor kinase activity"/>
    <property type="evidence" value="ECO:0007669"/>
    <property type="project" value="InterPro"/>
</dbReference>
<evidence type="ECO:0000259" key="13">
    <source>
        <dbReference type="PROSITE" id="PS50885"/>
    </source>
</evidence>
<comment type="subcellular location">
    <subcellularLocation>
        <location evidence="2">Membrane</location>
    </subcellularLocation>
</comment>
<gene>
    <name evidence="14" type="ORF">FIL88_11285</name>
</gene>
<evidence type="ECO:0000256" key="2">
    <source>
        <dbReference type="ARBA" id="ARBA00004370"/>
    </source>
</evidence>
<keyword evidence="5" id="KW-0808">Transferase</keyword>
<dbReference type="InterPro" id="IPR036097">
    <property type="entry name" value="HisK_dim/P_sf"/>
</dbReference>
<dbReference type="InterPro" id="IPR003661">
    <property type="entry name" value="HisK_dim/P_dom"/>
</dbReference>
<evidence type="ECO:0000256" key="5">
    <source>
        <dbReference type="ARBA" id="ARBA00022679"/>
    </source>
</evidence>
<dbReference type="CDD" id="cd00075">
    <property type="entry name" value="HATPase"/>
    <property type="match status" value="1"/>
</dbReference>
<evidence type="ECO:0000313" key="14">
    <source>
        <dbReference type="EMBL" id="TQV67158.1"/>
    </source>
</evidence>
<evidence type="ECO:0000259" key="12">
    <source>
        <dbReference type="PROSITE" id="PS50109"/>
    </source>
</evidence>
<protein>
    <recommendedName>
        <fullName evidence="3">histidine kinase</fullName>
        <ecNumber evidence="3">2.7.13.3</ecNumber>
    </recommendedName>
</protein>
<dbReference type="EC" id="2.7.13.3" evidence="3"/>
<sequence length="447" mass="48888">MFLSQRKGFLRQSAIRQALGLLAVFALISTVTWAATYFLVMREIYRMVDARLAAQMTATIETLESNSTLPSPGIGQSIAVMIDSQIRYGSLPFDIDVKARPDGFFERHAGSPFAPDYRHLLQTTDHGRIIISENVERQDELLDVLLAGLQVALLGSLIAALLTGLLIGRRNQLRLDAISDGLAEVARGNLGARINLPDQQDDLSLLANRIDITSQRLERTIEQIRVQSSNIAHDLRTPLARLRALIETQYIALTEKNDVVSPNAIEAALEQIDRIVGTFDALLRISRIESGTRREAFADLDLAKVIQSVEETFGPVVEDAGNKLSVSVSEPAQISGDRDLLLQLFANLLQNALRYGPEGQTITLAILGNEVSVSDQGPGIPVAEQEKVLEPLYQLHDSRQGEGFGLGLSLVRAISELHGAVLTLSEGPDQKGLKVTLSFPDTSEFQP</sequence>
<evidence type="ECO:0000256" key="1">
    <source>
        <dbReference type="ARBA" id="ARBA00000085"/>
    </source>
</evidence>
<dbReference type="EMBL" id="VICH01000007">
    <property type="protein sequence ID" value="TQV67158.1"/>
    <property type="molecule type" value="Genomic_DNA"/>
</dbReference>
<dbReference type="SUPFAM" id="SSF47384">
    <property type="entry name" value="Homodimeric domain of signal transducing histidine kinase"/>
    <property type="match status" value="1"/>
</dbReference>
<dbReference type="InterPro" id="IPR004358">
    <property type="entry name" value="Sig_transdc_His_kin-like_C"/>
</dbReference>
<dbReference type="Gene3D" id="1.10.287.130">
    <property type="match status" value="1"/>
</dbReference>
<keyword evidence="15" id="KW-1185">Reference proteome</keyword>
<dbReference type="InterPro" id="IPR003660">
    <property type="entry name" value="HAMP_dom"/>
</dbReference>
<evidence type="ECO:0000256" key="3">
    <source>
        <dbReference type="ARBA" id="ARBA00012438"/>
    </source>
</evidence>
<dbReference type="PROSITE" id="PS50885">
    <property type="entry name" value="HAMP"/>
    <property type="match status" value="1"/>
</dbReference>
<evidence type="ECO:0000256" key="6">
    <source>
        <dbReference type="ARBA" id="ARBA00022692"/>
    </source>
</evidence>
<dbReference type="GO" id="GO:0005886">
    <property type="term" value="C:plasma membrane"/>
    <property type="evidence" value="ECO:0007669"/>
    <property type="project" value="TreeGrafter"/>
</dbReference>
<reference evidence="14 15" key="1">
    <citation type="submission" date="2019-06" db="EMBL/GenBank/DDBJ databases">
        <title>A novel species of marine bacteria.</title>
        <authorList>
            <person name="Wang Y."/>
        </authorList>
    </citation>
    <scope>NUCLEOTIDE SEQUENCE [LARGE SCALE GENOMIC DNA]</scope>
    <source>
        <strain evidence="14 15">MA1-10</strain>
    </source>
</reference>
<comment type="caution">
    <text evidence="14">The sequence shown here is derived from an EMBL/GenBank/DDBJ whole genome shotgun (WGS) entry which is preliminary data.</text>
</comment>
<evidence type="ECO:0000313" key="15">
    <source>
        <dbReference type="Proteomes" id="UP000315816"/>
    </source>
</evidence>
<dbReference type="InterPro" id="IPR003594">
    <property type="entry name" value="HATPase_dom"/>
</dbReference>
<keyword evidence="10 11" id="KW-0472">Membrane</keyword>
<keyword evidence="7 14" id="KW-0418">Kinase</keyword>
<dbReference type="Proteomes" id="UP000315816">
    <property type="component" value="Unassembled WGS sequence"/>
</dbReference>
<dbReference type="InterPro" id="IPR050428">
    <property type="entry name" value="TCS_sensor_his_kinase"/>
</dbReference>
<dbReference type="Pfam" id="PF02518">
    <property type="entry name" value="HATPase_c"/>
    <property type="match status" value="1"/>
</dbReference>
<keyword evidence="6 11" id="KW-0812">Transmembrane</keyword>
<evidence type="ECO:0000256" key="4">
    <source>
        <dbReference type="ARBA" id="ARBA00022553"/>
    </source>
</evidence>
<accession>A0A545SQB1</accession>
<dbReference type="Gene3D" id="3.30.565.10">
    <property type="entry name" value="Histidine kinase-like ATPase, C-terminal domain"/>
    <property type="match status" value="1"/>
</dbReference>
<evidence type="ECO:0000256" key="7">
    <source>
        <dbReference type="ARBA" id="ARBA00022777"/>
    </source>
</evidence>
<dbReference type="PROSITE" id="PS50109">
    <property type="entry name" value="HIS_KIN"/>
    <property type="match status" value="1"/>
</dbReference>
<dbReference type="AlphaFoldDB" id="A0A545SQB1"/>
<dbReference type="InterPro" id="IPR005467">
    <property type="entry name" value="His_kinase_dom"/>
</dbReference>
<evidence type="ECO:0000256" key="9">
    <source>
        <dbReference type="ARBA" id="ARBA00023012"/>
    </source>
</evidence>
<dbReference type="SMART" id="SM00387">
    <property type="entry name" value="HATPase_c"/>
    <property type="match status" value="1"/>
</dbReference>
<dbReference type="Gene3D" id="6.10.340.10">
    <property type="match status" value="1"/>
</dbReference>
<keyword evidence="8 11" id="KW-1133">Transmembrane helix</keyword>
<dbReference type="PANTHER" id="PTHR45436">
    <property type="entry name" value="SENSOR HISTIDINE KINASE YKOH"/>
    <property type="match status" value="1"/>
</dbReference>
<dbReference type="CDD" id="cd00082">
    <property type="entry name" value="HisKA"/>
    <property type="match status" value="1"/>
</dbReference>
<dbReference type="RefSeq" id="WP_142853970.1">
    <property type="nucleotide sequence ID" value="NZ_FXWW01000003.1"/>
</dbReference>
<dbReference type="SUPFAM" id="SSF55874">
    <property type="entry name" value="ATPase domain of HSP90 chaperone/DNA topoisomerase II/histidine kinase"/>
    <property type="match status" value="1"/>
</dbReference>
<feature type="domain" description="Histidine kinase" evidence="12">
    <location>
        <begin position="230"/>
        <end position="443"/>
    </location>
</feature>
<name>A0A545SQB1_9RHOB</name>
<feature type="domain" description="HAMP" evidence="13">
    <location>
        <begin position="169"/>
        <end position="222"/>
    </location>
</feature>
<keyword evidence="9" id="KW-0902">Two-component regulatory system</keyword>
<evidence type="ECO:0000256" key="11">
    <source>
        <dbReference type="SAM" id="Phobius"/>
    </source>
</evidence>
<feature type="transmembrane region" description="Helical" evidence="11">
    <location>
        <begin position="144"/>
        <end position="167"/>
    </location>
</feature>
<dbReference type="PANTHER" id="PTHR45436:SF8">
    <property type="entry name" value="HISTIDINE KINASE"/>
    <property type="match status" value="1"/>
</dbReference>
<dbReference type="OrthoDB" id="9815202at2"/>
<proteinExistence type="predicted"/>
<comment type="catalytic activity">
    <reaction evidence="1">
        <text>ATP + protein L-histidine = ADP + protein N-phospho-L-histidine.</text>
        <dbReference type="EC" id="2.7.13.3"/>
    </reaction>
</comment>
<keyword evidence="4" id="KW-0597">Phosphoprotein</keyword>
<organism evidence="14 15">
    <name type="scientific">Aliiroseovarius halocynthiae</name>
    <dbReference type="NCBI Taxonomy" id="985055"/>
    <lineage>
        <taxon>Bacteria</taxon>
        <taxon>Pseudomonadati</taxon>
        <taxon>Pseudomonadota</taxon>
        <taxon>Alphaproteobacteria</taxon>
        <taxon>Rhodobacterales</taxon>
        <taxon>Paracoccaceae</taxon>
        <taxon>Aliiroseovarius</taxon>
    </lineage>
</organism>